<dbReference type="eggNOG" id="COG5280">
    <property type="taxonomic scope" value="Bacteria"/>
</dbReference>
<evidence type="ECO:0000256" key="1">
    <source>
        <dbReference type="SAM" id="MobiDB-lite"/>
    </source>
</evidence>
<dbReference type="AlphaFoldDB" id="U1X6R2"/>
<feature type="compositionally biased region" description="Basic and acidic residues" evidence="1">
    <location>
        <begin position="601"/>
        <end position="618"/>
    </location>
</feature>
<protein>
    <submittedName>
        <fullName evidence="2">Uncharacterized protein</fullName>
    </submittedName>
</protein>
<dbReference type="HOGENOM" id="CLU_275184_0_0_9"/>
<dbReference type="STRING" id="649747.HMPREF0083_01667"/>
<feature type="compositionally biased region" description="Basic and acidic residues" evidence="1">
    <location>
        <begin position="532"/>
        <end position="542"/>
    </location>
</feature>
<evidence type="ECO:0000313" key="2">
    <source>
        <dbReference type="EMBL" id="ERI10223.1"/>
    </source>
</evidence>
<dbReference type="Proteomes" id="UP000016511">
    <property type="component" value="Unassembled WGS sequence"/>
</dbReference>
<name>U1X6R2_ANEAE</name>
<dbReference type="GeneID" id="92837878"/>
<feature type="region of interest" description="Disordered" evidence="1">
    <location>
        <begin position="768"/>
        <end position="787"/>
    </location>
</feature>
<gene>
    <name evidence="2" type="ORF">HMPREF0083_01667</name>
</gene>
<accession>U1X6R2</accession>
<reference evidence="2 3" key="1">
    <citation type="submission" date="2013-08" db="EMBL/GenBank/DDBJ databases">
        <authorList>
            <person name="Weinstock G."/>
            <person name="Sodergren E."/>
            <person name="Wylie T."/>
            <person name="Fulton L."/>
            <person name="Fulton R."/>
            <person name="Fronick C."/>
            <person name="O'Laughlin M."/>
            <person name="Godfrey J."/>
            <person name="Miner T."/>
            <person name="Herter B."/>
            <person name="Appelbaum E."/>
            <person name="Cordes M."/>
            <person name="Lek S."/>
            <person name="Wollam A."/>
            <person name="Pepin K.H."/>
            <person name="Palsikar V.B."/>
            <person name="Mitreva M."/>
            <person name="Wilson R.K."/>
        </authorList>
    </citation>
    <scope>NUCLEOTIDE SEQUENCE [LARGE SCALE GENOMIC DNA]</scope>
    <source>
        <strain evidence="2 3">ATCC 12856</strain>
    </source>
</reference>
<keyword evidence="3" id="KW-1185">Reference proteome</keyword>
<dbReference type="EMBL" id="AWSJ01000112">
    <property type="protein sequence ID" value="ERI10223.1"/>
    <property type="molecule type" value="Genomic_DNA"/>
</dbReference>
<organism evidence="2 3">
    <name type="scientific">Aneurinibacillus aneurinilyticus ATCC 12856</name>
    <dbReference type="NCBI Taxonomy" id="649747"/>
    <lineage>
        <taxon>Bacteria</taxon>
        <taxon>Bacillati</taxon>
        <taxon>Bacillota</taxon>
        <taxon>Bacilli</taxon>
        <taxon>Bacillales</taxon>
        <taxon>Paenibacillaceae</taxon>
        <taxon>Aneurinibacillus group</taxon>
        <taxon>Aneurinibacillus</taxon>
    </lineage>
</organism>
<feature type="region of interest" description="Disordered" evidence="1">
    <location>
        <begin position="571"/>
        <end position="653"/>
    </location>
</feature>
<feature type="compositionally biased region" description="Basic and acidic residues" evidence="1">
    <location>
        <begin position="625"/>
        <end position="638"/>
    </location>
</feature>
<feature type="region of interest" description="Disordered" evidence="1">
    <location>
        <begin position="532"/>
        <end position="555"/>
    </location>
</feature>
<dbReference type="RefSeq" id="WP_021619887.1">
    <property type="nucleotide sequence ID" value="NZ_KE952708.1"/>
</dbReference>
<evidence type="ECO:0000313" key="3">
    <source>
        <dbReference type="Proteomes" id="UP000016511"/>
    </source>
</evidence>
<proteinExistence type="predicted"/>
<dbReference type="PATRIC" id="fig|649747.3.peg.1509"/>
<sequence>MLRGTTSDLNAFRRASEDMHDNFVSGSRRARDAAQDFGREVDAARDDVRGLANEQVDDLFTHARSGAEDFRSTVSRAESEVKGLSDARVHLQARDDVSPVLDGISSKLAVIAATAGSLVLGGGIKDSLFGGITEYTHEAARSAPYLSSTDRKSALTRADDLYGKGYFESRPEAAKQVADVAPLVRDKSQIGDFVESSAKMKYLMPDSSWEEINRSLGQATNVFKETPQQVTDSMMYTYKQVGDRQQDLFDSYWEYVLYFNKAGTNSAQMANFLVKSVQEGSFNFDKPADFFKETFGVKALDAGDMAKYFELRGSSKDVAEKQANDFTSDINSGDEQKAKGAIMALVADLASQTPAELKASLVQLGSATGQDNGDAIMKTYKVPFEKPPDDINGTTDRMVQAQKDADPMQEMIEARRQMDKLMQGIGQGMIADLLPVMQEFNQLLVTNKDEIQSLFSTFTGLIKGATGIYKEHFAVINYLIIGLVSAFAIKKGVDLLKGGIKFGKDMLDIGKSAFSTVGKGASTVKGWFTRSKDEETAPEKKKFTLRGNQGSRGDDRIRALSSMTVNATRVYVNGPVSGGGGGMDTGDRGRRKPSKGGRGINARDELTRRKKDNEDHSPPRRTKTVSRDKANDVIEQHRPPKPPDPPKRSIGKGLLRGAGVAGAVAGVGIGAYELYQSAKDGGLRRAASTSGGSVVGGLAGTAVGGTIGSLAGPLGTAAGAAVGNYIGDKLGSLADSSGVTAKVVDAVVSLKDTLGSWKNKAANFISGKKEEPTQNAVAGPPAPKPLPPLTLPTFTPQAKQKMQEMFTSFKTSMKQKGIEMDFSPIQKAGAKVKDTFSNMKQSVVGWWKGDSAKKAQGDLHAVGSATQNAAGQTKNLGAFANRSTAEIAQGSKQAGQSFAGVSAAAGTAAGQTKSHLETLRNISSQGSSWGSNLISMLAAGIQSKFPLLSSVVTTTAGIIKKNLGFSSPTKEGPASKSDKWAPNFISMFASGLKADPIKQKMNLIAGTMNRKLHNRASIDVMQRAGNGIRVARSLNQAPRAAGSVSIQNITLDFGEMAKQVTDFAEFAKMLSGPQGRALIRKILGEELHKAIENGG</sequence>
<comment type="caution">
    <text evidence="2">The sequence shown here is derived from an EMBL/GenBank/DDBJ whole genome shotgun (WGS) entry which is preliminary data.</text>
</comment>